<evidence type="ECO:0000313" key="2">
    <source>
        <dbReference type="Proteomes" id="UP001432202"/>
    </source>
</evidence>
<dbReference type="Gene3D" id="1.20.120.330">
    <property type="entry name" value="Nucleotidyltransferases domain 2"/>
    <property type="match status" value="1"/>
</dbReference>
<dbReference type="Proteomes" id="UP001432202">
    <property type="component" value="Chromosome"/>
</dbReference>
<dbReference type="EMBL" id="CP146016">
    <property type="protein sequence ID" value="WWQ59529.1"/>
    <property type="molecule type" value="Genomic_DNA"/>
</dbReference>
<dbReference type="PANTHER" id="PTHR34237">
    <property type="entry name" value="PAREP8-RELATED"/>
    <property type="match status" value="1"/>
</dbReference>
<dbReference type="RefSeq" id="WP_338598754.1">
    <property type="nucleotide sequence ID" value="NZ_CP146016.1"/>
</dbReference>
<sequence length="155" mass="18450">MEELIKKAEEKGINVEDLILREINKIDPKESIKIRITLAEKFFEEAERFIEKNDPIQSSEKLYKVAEEIVKGLAEKFNTKEYQEAERDGRWYAFLLQKASISLANIIGEWIENGWKTAYLLHVWGFHERRLDINEVKQDIKYIKEMLDKAKQYIN</sequence>
<gene>
    <name evidence="1" type="ORF">V6M85_08495</name>
</gene>
<dbReference type="GeneID" id="89336802"/>
<protein>
    <submittedName>
        <fullName evidence="1">PaREP1 family protein</fullName>
    </submittedName>
</protein>
<evidence type="ECO:0000313" key="1">
    <source>
        <dbReference type="EMBL" id="WWQ59529.1"/>
    </source>
</evidence>
<keyword evidence="2" id="KW-1185">Reference proteome</keyword>
<dbReference type="PANTHER" id="PTHR34237:SF4">
    <property type="entry name" value="PAREP1 FAMILY PROTEIN"/>
    <property type="match status" value="1"/>
</dbReference>
<accession>A0AAX4KXQ3</accession>
<reference evidence="1 2" key="1">
    <citation type="submission" date="2024-02" db="EMBL/GenBank/DDBJ databases">
        <title>STSV induces naive adaptation in Sulfolobus.</title>
        <authorList>
            <person name="Xiang X."/>
            <person name="Song M."/>
        </authorList>
    </citation>
    <scope>NUCLEOTIDE SEQUENCE [LARGE SCALE GENOMIC DNA]</scope>
    <source>
        <strain evidence="1 2">RT2</strain>
    </source>
</reference>
<proteinExistence type="predicted"/>
<dbReference type="InterPro" id="IPR010268">
    <property type="entry name" value="PaREP1"/>
</dbReference>
<dbReference type="AlphaFoldDB" id="A0AAX4KXQ3"/>
<organism evidence="1 2">
    <name type="scientific">Sulfolobus tengchongensis</name>
    <dbReference type="NCBI Taxonomy" id="207809"/>
    <lineage>
        <taxon>Archaea</taxon>
        <taxon>Thermoproteota</taxon>
        <taxon>Thermoprotei</taxon>
        <taxon>Sulfolobales</taxon>
        <taxon>Sulfolobaceae</taxon>
        <taxon>Sulfolobus</taxon>
    </lineage>
</organism>
<dbReference type="Pfam" id="PF05942">
    <property type="entry name" value="PaREP1"/>
    <property type="match status" value="1"/>
</dbReference>
<name>A0AAX4KXQ3_9CREN</name>